<dbReference type="EMBL" id="CP047898">
    <property type="protein sequence ID" value="QHK19856.1"/>
    <property type="molecule type" value="Genomic_DNA"/>
</dbReference>
<proteinExistence type="predicted"/>
<dbReference type="Proteomes" id="UP000464186">
    <property type="component" value="Chromosome"/>
</dbReference>
<protein>
    <submittedName>
        <fullName evidence="1">Uncharacterized protein</fullName>
    </submittedName>
</protein>
<sequence length="66" mass="7359">MKFHANLVLREHAVGSEIDQAFFFYLKLLELSGDLCVDVTDTALFVGECLIDPIEDICQEGVGQIE</sequence>
<accession>A0A6P1NHP7</accession>
<gene>
    <name evidence="1" type="ORF">GU243_09025</name>
</gene>
<evidence type="ECO:0000313" key="2">
    <source>
        <dbReference type="Proteomes" id="UP000464186"/>
    </source>
</evidence>
<reference evidence="1 2" key="1">
    <citation type="submission" date="2020-01" db="EMBL/GenBank/DDBJ databases">
        <title>Pseudarthrobacter psychrotolerans sp. nov., isolated from antarctic soil.</title>
        <authorList>
            <person name="Shin Y."/>
            <person name="Park W."/>
        </authorList>
    </citation>
    <scope>NUCLEOTIDE SEQUENCE [LARGE SCALE GENOMIC DNA]</scope>
    <source>
        <strain evidence="1 2">YJ56</strain>
    </source>
</reference>
<dbReference type="AlphaFoldDB" id="A0A6P1NHP7"/>
<dbReference type="KEGG" id="psey:GU243_09025"/>
<organism evidence="1 2">
    <name type="scientific">Pseudarthrobacter psychrotolerans</name>
    <dbReference type="NCBI Taxonomy" id="2697569"/>
    <lineage>
        <taxon>Bacteria</taxon>
        <taxon>Bacillati</taxon>
        <taxon>Actinomycetota</taxon>
        <taxon>Actinomycetes</taxon>
        <taxon>Micrococcales</taxon>
        <taxon>Micrococcaceae</taxon>
        <taxon>Pseudarthrobacter</taxon>
    </lineage>
</organism>
<keyword evidence="2" id="KW-1185">Reference proteome</keyword>
<name>A0A6P1NHP7_9MICC</name>
<evidence type="ECO:0000313" key="1">
    <source>
        <dbReference type="EMBL" id="QHK19856.1"/>
    </source>
</evidence>